<sequence>MESNMEHHVGQRLGNYRLQRLLGQGGFAKVYLGEQIYLHTQAALKILHVQLLNEHVQAFLKEARLIAHLEHPRIVQVHDFAVQEGTPFLVMAYAPYGSIRRLYPEGTVLDVGTVLSYVKDIAEALQFAHDHSLIHRDVKPENMLVGFDKRLLLGDFGLAVAALGSQQKGAQNIVGTVFYMAAEQLEGRPCAASDQYALGVVVYEWLCGALPFVGTHSEVAGQHLTTPPVPLREKNSAIFPAIEKVVLRALSKDPRQRFPSVAAFAQALEQAVQTSELEQDELSSATTYHLSYPVRQQQRPLVGREEERTLLHRLILETERRVDLSSSDVAPTSWTRPARVPCAFLLGEAGIGKTRLAEEVSHEAHQRGWSVVWSRLYSHECRAPYQLWVEVLRTILRQGLWGRGEDGQRPLFFQPLVALLPELADSAAPLRESSEHEQLRLWEAVLALLIKSCERQPILLVLDDVHWADSGSCELLGYLIRRLIDYPFLIVGTYREHEVSAGHPLMALVGHLRREHAVAVAHITGLTDAQIGELVAEVPEPFNKYIQHQAVGNPFFAEELARLSYDVQAPLDKPALAHSLPETITAVLQQRLNKLSNTCRNFLAQVAVLGSSFAFSTMQFMTNSGNTSMGEEQLLNIIDEALQERVLMEEMRGGGNIMYHFWHPLLMSHLDETLSATRRALLHRKAAEILSQIYAKREIEGAALIVHHLLYGGADASSIARYAELAGHHAYALAAYPEAEQYYRMVLKYGWGCEGEDLCSCQTTPDDVAPLAYLLELLGECTRFQGKYLASRRCYERILELHDALEKSVVGMDFLKEVQLQAMFQCEIGVTWYDVEDGANALRCYRQSEQILEAAGISDGHALAHIVLQQGYVYWRNGGYELARASVQRALELFQSALQQETQWKIDMPAPPTRLRRTLAGDPVNLGRIYALQGIIANSVGQVDASLEHFQQALAVYEQYHCQREIGLIWCNLGDVYIRKTDYRMAEIVSRRALKIAEQVGEIPTICIIYINLGLLATRSGNLVEARALYQRGLLLAEQGDDQVHIGLASTYLALVSQDLGAVRQARQYIRRALTANKHLTVASCIGPVWIACAVMRLARFSSSANNHMQLCKADRGVLRRAGKTIEKVFALDGLDKETRIEGEIILARILLLLGKATDALHYARQALESAQRCGLMGSVAQAQRVLGSILANQAHYEEAEQNFKLALQQFAGSGMRLDYARTLYCYGRMLISFGPESEQYQQGASYLREARSLCLMCQANLEMQYMDGDLLILSDTQTPQHA</sequence>
<dbReference type="EMBL" id="BNJK01000001">
    <property type="protein sequence ID" value="GHO91016.1"/>
    <property type="molecule type" value="Genomic_DNA"/>
</dbReference>
<dbReference type="Pfam" id="PF00069">
    <property type="entry name" value="Pkinase"/>
    <property type="match status" value="1"/>
</dbReference>
<keyword evidence="2 3" id="KW-0067">ATP-binding</keyword>
<dbReference type="Gene3D" id="1.10.510.10">
    <property type="entry name" value="Transferase(Phosphotransferase) domain 1"/>
    <property type="match status" value="1"/>
</dbReference>
<dbReference type="InterPro" id="IPR017441">
    <property type="entry name" value="Protein_kinase_ATP_BS"/>
</dbReference>
<evidence type="ECO:0000313" key="5">
    <source>
        <dbReference type="EMBL" id="GHO91016.1"/>
    </source>
</evidence>
<dbReference type="SUPFAM" id="SSF48452">
    <property type="entry name" value="TPR-like"/>
    <property type="match status" value="4"/>
</dbReference>
<dbReference type="PROSITE" id="PS00107">
    <property type="entry name" value="PROTEIN_KINASE_ATP"/>
    <property type="match status" value="1"/>
</dbReference>
<evidence type="ECO:0000313" key="6">
    <source>
        <dbReference type="Proteomes" id="UP000597444"/>
    </source>
</evidence>
<evidence type="ECO:0000256" key="2">
    <source>
        <dbReference type="ARBA" id="ARBA00022840"/>
    </source>
</evidence>
<dbReference type="InterPro" id="IPR019734">
    <property type="entry name" value="TPR_rpt"/>
</dbReference>
<feature type="binding site" evidence="3">
    <location>
        <position position="45"/>
    </location>
    <ligand>
        <name>ATP</name>
        <dbReference type="ChEBI" id="CHEBI:30616"/>
    </ligand>
</feature>
<dbReference type="PANTHER" id="PTHR16305:SF28">
    <property type="entry name" value="GUANYLATE CYCLASE DOMAIN-CONTAINING PROTEIN"/>
    <property type="match status" value="1"/>
</dbReference>
<dbReference type="SUPFAM" id="SSF52540">
    <property type="entry name" value="P-loop containing nucleoside triphosphate hydrolases"/>
    <property type="match status" value="1"/>
</dbReference>
<gene>
    <name evidence="5" type="ORF">KSF_010640</name>
</gene>
<name>A0A8J3IAU1_9CHLR</name>
<organism evidence="5 6">
    <name type="scientific">Reticulibacter mediterranei</name>
    <dbReference type="NCBI Taxonomy" id="2778369"/>
    <lineage>
        <taxon>Bacteria</taxon>
        <taxon>Bacillati</taxon>
        <taxon>Chloroflexota</taxon>
        <taxon>Ktedonobacteria</taxon>
        <taxon>Ktedonobacterales</taxon>
        <taxon>Reticulibacteraceae</taxon>
        <taxon>Reticulibacter</taxon>
    </lineage>
</organism>
<dbReference type="InterPro" id="IPR008271">
    <property type="entry name" value="Ser/Thr_kinase_AS"/>
</dbReference>
<comment type="caution">
    <text evidence="5">The sequence shown here is derived from an EMBL/GenBank/DDBJ whole genome shotgun (WGS) entry which is preliminary data.</text>
</comment>
<dbReference type="InterPro" id="IPR011990">
    <property type="entry name" value="TPR-like_helical_dom_sf"/>
</dbReference>
<reference evidence="5" key="1">
    <citation type="submission" date="2020-10" db="EMBL/GenBank/DDBJ databases">
        <title>Taxonomic study of unclassified bacteria belonging to the class Ktedonobacteria.</title>
        <authorList>
            <person name="Yabe S."/>
            <person name="Wang C.M."/>
            <person name="Zheng Y."/>
            <person name="Sakai Y."/>
            <person name="Cavaletti L."/>
            <person name="Monciardini P."/>
            <person name="Donadio S."/>
        </authorList>
    </citation>
    <scope>NUCLEOTIDE SEQUENCE</scope>
    <source>
        <strain evidence="5">ID150040</strain>
    </source>
</reference>
<dbReference type="Pfam" id="PF17874">
    <property type="entry name" value="TPR_MalT"/>
    <property type="match status" value="1"/>
</dbReference>
<dbReference type="Pfam" id="PF13191">
    <property type="entry name" value="AAA_16"/>
    <property type="match status" value="1"/>
</dbReference>
<dbReference type="GO" id="GO:0004672">
    <property type="term" value="F:protein kinase activity"/>
    <property type="evidence" value="ECO:0007669"/>
    <property type="project" value="InterPro"/>
</dbReference>
<dbReference type="Proteomes" id="UP000597444">
    <property type="component" value="Unassembled WGS sequence"/>
</dbReference>
<dbReference type="GO" id="GO:0005524">
    <property type="term" value="F:ATP binding"/>
    <property type="evidence" value="ECO:0007669"/>
    <property type="project" value="UniProtKB-UniRule"/>
</dbReference>
<dbReference type="InterPro" id="IPR027417">
    <property type="entry name" value="P-loop_NTPase"/>
</dbReference>
<evidence type="ECO:0000256" key="3">
    <source>
        <dbReference type="PROSITE-ProRule" id="PRU10141"/>
    </source>
</evidence>
<accession>A0A8J3IAU1</accession>
<dbReference type="Gene3D" id="3.40.50.300">
    <property type="entry name" value="P-loop containing nucleotide triphosphate hydrolases"/>
    <property type="match status" value="1"/>
</dbReference>
<dbReference type="InterPro" id="IPR041664">
    <property type="entry name" value="AAA_16"/>
</dbReference>
<dbReference type="PANTHER" id="PTHR16305">
    <property type="entry name" value="TESTICULAR SOLUBLE ADENYLYL CYCLASE"/>
    <property type="match status" value="1"/>
</dbReference>
<dbReference type="InterPro" id="IPR000719">
    <property type="entry name" value="Prot_kinase_dom"/>
</dbReference>
<dbReference type="Gene3D" id="3.30.200.20">
    <property type="entry name" value="Phosphorylase Kinase, domain 1"/>
    <property type="match status" value="1"/>
</dbReference>
<dbReference type="Gene3D" id="1.25.40.10">
    <property type="entry name" value="Tetratricopeptide repeat domain"/>
    <property type="match status" value="3"/>
</dbReference>
<dbReference type="SUPFAM" id="SSF56112">
    <property type="entry name" value="Protein kinase-like (PK-like)"/>
    <property type="match status" value="1"/>
</dbReference>
<dbReference type="GO" id="GO:0005737">
    <property type="term" value="C:cytoplasm"/>
    <property type="evidence" value="ECO:0007669"/>
    <property type="project" value="TreeGrafter"/>
</dbReference>
<feature type="domain" description="Protein kinase" evidence="4">
    <location>
        <begin position="16"/>
        <end position="272"/>
    </location>
</feature>
<dbReference type="PROSITE" id="PS50011">
    <property type="entry name" value="PROTEIN_KINASE_DOM"/>
    <property type="match status" value="1"/>
</dbReference>
<dbReference type="SMART" id="SM00028">
    <property type="entry name" value="TPR"/>
    <property type="match status" value="9"/>
</dbReference>
<dbReference type="SMART" id="SM00220">
    <property type="entry name" value="S_TKc"/>
    <property type="match status" value="1"/>
</dbReference>
<dbReference type="GO" id="GO:0004016">
    <property type="term" value="F:adenylate cyclase activity"/>
    <property type="evidence" value="ECO:0007669"/>
    <property type="project" value="TreeGrafter"/>
</dbReference>
<keyword evidence="6" id="KW-1185">Reference proteome</keyword>
<evidence type="ECO:0000259" key="4">
    <source>
        <dbReference type="PROSITE" id="PS50011"/>
    </source>
</evidence>
<evidence type="ECO:0000256" key="1">
    <source>
        <dbReference type="ARBA" id="ARBA00022741"/>
    </source>
</evidence>
<dbReference type="PROSITE" id="PS00108">
    <property type="entry name" value="PROTEIN_KINASE_ST"/>
    <property type="match status" value="1"/>
</dbReference>
<dbReference type="InterPro" id="IPR041617">
    <property type="entry name" value="TPR_MalT"/>
</dbReference>
<dbReference type="CDD" id="cd14014">
    <property type="entry name" value="STKc_PknB_like"/>
    <property type="match status" value="1"/>
</dbReference>
<keyword evidence="1 3" id="KW-0547">Nucleotide-binding</keyword>
<protein>
    <recommendedName>
        <fullName evidence="4">Protein kinase domain-containing protein</fullName>
    </recommendedName>
</protein>
<proteinExistence type="predicted"/>
<dbReference type="InterPro" id="IPR011009">
    <property type="entry name" value="Kinase-like_dom_sf"/>
</dbReference>